<evidence type="ECO:0000256" key="2">
    <source>
        <dbReference type="ARBA" id="ARBA00004123"/>
    </source>
</evidence>
<comment type="subcellular location">
    <subcellularLocation>
        <location evidence="3">Cytoplasm</location>
    </subcellularLocation>
    <subcellularLocation>
        <location evidence="2">Nucleus</location>
    </subcellularLocation>
</comment>
<gene>
    <name evidence="11" type="ORF">C8F04DRAFT_1146038</name>
    <name evidence="10" type="ORF">C8F04DRAFT_1152858</name>
</gene>
<dbReference type="GO" id="GO:0005737">
    <property type="term" value="C:cytoplasm"/>
    <property type="evidence" value="ECO:0007669"/>
    <property type="project" value="UniProtKB-SubCell"/>
</dbReference>
<dbReference type="InterPro" id="IPR039024">
    <property type="entry name" value="RTC4"/>
</dbReference>
<evidence type="ECO:0000256" key="6">
    <source>
        <dbReference type="ARBA" id="ARBA00022490"/>
    </source>
</evidence>
<dbReference type="EMBL" id="JARJCM010000279">
    <property type="protein sequence ID" value="KAJ7019941.1"/>
    <property type="molecule type" value="Genomic_DNA"/>
</dbReference>
<name>A0AAD6S1D0_9AGAR</name>
<reference evidence="10" key="1">
    <citation type="submission" date="2023-03" db="EMBL/GenBank/DDBJ databases">
        <title>Massive genome expansion in bonnet fungi (Mycena s.s.) driven by repeated elements and novel gene families across ecological guilds.</title>
        <authorList>
            <consortium name="Lawrence Berkeley National Laboratory"/>
            <person name="Harder C.B."/>
            <person name="Miyauchi S."/>
            <person name="Viragh M."/>
            <person name="Kuo A."/>
            <person name="Thoen E."/>
            <person name="Andreopoulos B."/>
            <person name="Lu D."/>
            <person name="Skrede I."/>
            <person name="Drula E."/>
            <person name="Henrissat B."/>
            <person name="Morin E."/>
            <person name="Kohler A."/>
            <person name="Barry K."/>
            <person name="LaButti K."/>
            <person name="Morin E."/>
            <person name="Salamov A."/>
            <person name="Lipzen A."/>
            <person name="Mereny Z."/>
            <person name="Hegedus B."/>
            <person name="Baldrian P."/>
            <person name="Stursova M."/>
            <person name="Weitz H."/>
            <person name="Taylor A."/>
            <person name="Grigoriev I.V."/>
            <person name="Nagy L.G."/>
            <person name="Martin F."/>
            <person name="Kauserud H."/>
        </authorList>
    </citation>
    <scope>NUCLEOTIDE SEQUENCE</scope>
    <source>
        <strain evidence="10">CBHHK200</strain>
    </source>
</reference>
<keyword evidence="6" id="KW-0963">Cytoplasm</keyword>
<dbReference type="Pfam" id="PF14474">
    <property type="entry name" value="RTC4"/>
    <property type="match status" value="1"/>
</dbReference>
<dbReference type="PANTHER" id="PTHR41391:SF1">
    <property type="entry name" value="RESTRICTION OF TELOMERE CAPPING PROTEIN 4"/>
    <property type="match status" value="1"/>
</dbReference>
<dbReference type="GO" id="GO:0005634">
    <property type="term" value="C:nucleus"/>
    <property type="evidence" value="ECO:0007669"/>
    <property type="project" value="UniProtKB-SubCell"/>
</dbReference>
<evidence type="ECO:0000313" key="10">
    <source>
        <dbReference type="EMBL" id="KAJ7018115.1"/>
    </source>
</evidence>
<evidence type="ECO:0000256" key="5">
    <source>
        <dbReference type="ARBA" id="ARBA00015162"/>
    </source>
</evidence>
<evidence type="ECO:0000313" key="12">
    <source>
        <dbReference type="Proteomes" id="UP001218188"/>
    </source>
</evidence>
<evidence type="ECO:0000256" key="7">
    <source>
        <dbReference type="ARBA" id="ARBA00023242"/>
    </source>
</evidence>
<dbReference type="EMBL" id="JARJCM010000357">
    <property type="protein sequence ID" value="KAJ7018115.1"/>
    <property type="molecule type" value="Genomic_DNA"/>
</dbReference>
<evidence type="ECO:0000256" key="3">
    <source>
        <dbReference type="ARBA" id="ARBA00004496"/>
    </source>
</evidence>
<sequence>MAPPAKPLSLEEQVLFWQKKAQQKDQELKVALATNKSKALAKKLIPRPKGQAGKSGGYKLSSAMRLDKNKSRYNRLMRIVRYCVNRFLRTGTTIKNQEPARLEKVIQIIMRENKYFQRFHGGWPIRDFIKQYLLNNSDKYKRATRQERAAEANDNDDWEDEDDDMSVEEEVGDDAVDSDSEEVEIELEDDEEVGEAPEEVEESAEYAELDEDALEHLFDLEDDAEGTGAKMVWSPAPLTPINAKRLKENIPPKTKPSVPELNRPQPKPLYKMKQKNEVPASPSPKKRKVPDSAPEQAPQLVKKSKTTSSPIPVCCPAPNCKDLVSSPVPHSIVRLFIQRQELVDADGPSAAGCIELTAQICQALRTKNERSRCLAEAESADWPLDIDFDKLPARILTISHELKRLSSNSNSLNKSPIWRTFLRQIDYKVWAFSRASSRFPSADLGCGYFGPRGLAIIKHTLKHIEQEVDEDEDCIENRLFATISSLIDTPNNWDEYDDESNLISPTKFTKFILIPHVAASLIAEDLEIELHEAVDILQLSQQYGLLFNADAPEKVDIILSPIHSPQAPPRLRKQLKLLVSNSYL</sequence>
<evidence type="ECO:0000259" key="9">
    <source>
        <dbReference type="Pfam" id="PF14474"/>
    </source>
</evidence>
<comment type="similarity">
    <text evidence="4">Belongs to the RTC4 family.</text>
</comment>
<comment type="function">
    <text evidence="1">May be involved in a process influencing telomere capping.</text>
</comment>
<evidence type="ECO:0000256" key="4">
    <source>
        <dbReference type="ARBA" id="ARBA00009461"/>
    </source>
</evidence>
<evidence type="ECO:0000256" key="1">
    <source>
        <dbReference type="ARBA" id="ARBA00002738"/>
    </source>
</evidence>
<dbReference type="AlphaFoldDB" id="A0AAD6S1D0"/>
<feature type="region of interest" description="Disordered" evidence="8">
    <location>
        <begin position="145"/>
        <end position="205"/>
    </location>
</feature>
<dbReference type="PANTHER" id="PTHR41391">
    <property type="entry name" value="RESTRICTION OF TELOMERE CAPPING PROTEIN 4"/>
    <property type="match status" value="1"/>
</dbReference>
<evidence type="ECO:0000256" key="8">
    <source>
        <dbReference type="SAM" id="MobiDB-lite"/>
    </source>
</evidence>
<feature type="domain" description="Restriction of telomere capping protein 4 C-terminal" evidence="9">
    <location>
        <begin position="440"/>
        <end position="548"/>
    </location>
</feature>
<dbReference type="Proteomes" id="UP001218188">
    <property type="component" value="Unassembled WGS sequence"/>
</dbReference>
<feature type="compositionally biased region" description="Acidic residues" evidence="8">
    <location>
        <begin position="153"/>
        <end position="205"/>
    </location>
</feature>
<keyword evidence="7" id="KW-0539">Nucleus</keyword>
<proteinExistence type="inferred from homology"/>
<accession>A0AAD6S1D0</accession>
<protein>
    <recommendedName>
        <fullName evidence="5">Restriction of telomere capping protein 4</fullName>
    </recommendedName>
</protein>
<feature type="region of interest" description="Disordered" evidence="8">
    <location>
        <begin position="243"/>
        <end position="309"/>
    </location>
</feature>
<evidence type="ECO:0000313" key="11">
    <source>
        <dbReference type="EMBL" id="KAJ7019941.1"/>
    </source>
</evidence>
<comment type="caution">
    <text evidence="10">The sequence shown here is derived from an EMBL/GenBank/DDBJ whole genome shotgun (WGS) entry which is preliminary data.</text>
</comment>
<organism evidence="10 12">
    <name type="scientific">Mycena alexandri</name>
    <dbReference type="NCBI Taxonomy" id="1745969"/>
    <lineage>
        <taxon>Eukaryota</taxon>
        <taxon>Fungi</taxon>
        <taxon>Dikarya</taxon>
        <taxon>Basidiomycota</taxon>
        <taxon>Agaricomycotina</taxon>
        <taxon>Agaricomycetes</taxon>
        <taxon>Agaricomycetidae</taxon>
        <taxon>Agaricales</taxon>
        <taxon>Marasmiineae</taxon>
        <taxon>Mycenaceae</taxon>
        <taxon>Mycena</taxon>
    </lineage>
</organism>
<dbReference type="InterPro" id="IPR028094">
    <property type="entry name" value="RTC4_C"/>
</dbReference>
<keyword evidence="12" id="KW-1185">Reference proteome</keyword>